<reference evidence="2 3" key="1">
    <citation type="submission" date="2018-09" db="EMBL/GenBank/DDBJ databases">
        <title>Genomic investigation of the strawberry pathogen Phytophthora fragariae indicates pathogenicity is determined by transcriptional variation in three key races.</title>
        <authorList>
            <person name="Adams T.M."/>
            <person name="Armitage A.D."/>
            <person name="Sobczyk M.K."/>
            <person name="Bates H.J."/>
            <person name="Dunwell J.M."/>
            <person name="Nellist C.F."/>
            <person name="Harrison R.J."/>
        </authorList>
    </citation>
    <scope>NUCLEOTIDE SEQUENCE [LARGE SCALE GENOMIC DNA]</scope>
    <source>
        <strain evidence="2 3">SCRP249</strain>
    </source>
</reference>
<feature type="region of interest" description="Disordered" evidence="1">
    <location>
        <begin position="1"/>
        <end position="60"/>
    </location>
</feature>
<gene>
    <name evidence="2" type="ORF">PR001_g10770</name>
</gene>
<evidence type="ECO:0000313" key="3">
    <source>
        <dbReference type="Proteomes" id="UP000429607"/>
    </source>
</evidence>
<evidence type="ECO:0000256" key="1">
    <source>
        <dbReference type="SAM" id="MobiDB-lite"/>
    </source>
</evidence>
<feature type="compositionally biased region" description="Polar residues" evidence="1">
    <location>
        <begin position="680"/>
        <end position="693"/>
    </location>
</feature>
<proteinExistence type="predicted"/>
<evidence type="ECO:0000313" key="2">
    <source>
        <dbReference type="EMBL" id="KAE9032076.1"/>
    </source>
</evidence>
<feature type="compositionally biased region" description="Basic and acidic residues" evidence="1">
    <location>
        <begin position="585"/>
        <end position="598"/>
    </location>
</feature>
<dbReference type="EMBL" id="QXFV01000643">
    <property type="protein sequence ID" value="KAE9032076.1"/>
    <property type="molecule type" value="Genomic_DNA"/>
</dbReference>
<comment type="caution">
    <text evidence="2">The sequence shown here is derived from an EMBL/GenBank/DDBJ whole genome shotgun (WGS) entry which is preliminary data.</text>
</comment>
<feature type="compositionally biased region" description="Basic and acidic residues" evidence="1">
    <location>
        <begin position="27"/>
        <end position="53"/>
    </location>
</feature>
<accession>A0A6A3MTE0</accession>
<feature type="region of interest" description="Disordered" evidence="1">
    <location>
        <begin position="674"/>
        <end position="695"/>
    </location>
</feature>
<organism evidence="2 3">
    <name type="scientific">Phytophthora rubi</name>
    <dbReference type="NCBI Taxonomy" id="129364"/>
    <lineage>
        <taxon>Eukaryota</taxon>
        <taxon>Sar</taxon>
        <taxon>Stramenopiles</taxon>
        <taxon>Oomycota</taxon>
        <taxon>Peronosporomycetes</taxon>
        <taxon>Peronosporales</taxon>
        <taxon>Peronosporaceae</taxon>
        <taxon>Phytophthora</taxon>
    </lineage>
</organism>
<name>A0A6A3MTE0_9STRA</name>
<feature type="region of interest" description="Disordered" evidence="1">
    <location>
        <begin position="493"/>
        <end position="605"/>
    </location>
</feature>
<feature type="compositionally biased region" description="Basic and acidic residues" evidence="1">
    <location>
        <begin position="503"/>
        <end position="527"/>
    </location>
</feature>
<protein>
    <recommendedName>
        <fullName evidence="4">OTU domain-containing protein</fullName>
    </recommendedName>
</protein>
<dbReference type="AlphaFoldDB" id="A0A6A3MTE0"/>
<evidence type="ECO:0008006" key="4">
    <source>
        <dbReference type="Google" id="ProtNLM"/>
    </source>
</evidence>
<dbReference type="Proteomes" id="UP000429607">
    <property type="component" value="Unassembled WGS sequence"/>
</dbReference>
<sequence>MEGEPGHGPGPGPPYPGAGHAAMGVKPAEEQGHTECRGGAEQAGHEQEPRQDGAPDTGIARTVTGETVGCSRVQERTDLLVEASSVGTWGDRVRTHAPNLDRITEEVARGSHMLEGVWNPMHQKQLIGTLMTDWDSKDVHPWTPDEIAMRQEAQTPARACCDESVRDGTAREKAILTAYLAGKLDLPHPPNFVKEILIGEHWAMLEDMHEAYFNVSLTAVVPATVRLSRTPAHAILFRELFNANTDKNTGHAMMRAFQRDVKRLSYDGVQTLQVVFYSRTAANKWQSKALRLQKAVIILRDTQRAEGQEGTGLYTEAQLELQYAVRVYGGEKVGLAALARAFATFAGAKVLDVEYARATRTNIYDNRYHTIRFAQQNCPEALQGVSMIKLDDTEISVHHFQQNLRRPCTRCYSSRYGTMRCTLAVSKLAAMKAKSTRVYTGKLDAVRPPPRAAFQVGTMEELLELLMQHQPKRQEPGHLITVDVEQGDYAERSEAGAVQVQESHSDDAKAPEPKHDAEGFFTKETKRTKAAKAKAKNVLAGDSANTDPAHRGGNSAGATPRHNKQGDGMASESGQGSKHKTRAGKKTDKGYAEKDAGKAGKAPRKITKRFEKVQRVEALGQYSALAMSDSDESDSDGMEIDETAQELVAYADRSEEDDAPYAFPEQATEEQAVAVDTKATHATPNRQGHQGQVATKPEFRKAEVAEPMDGVISNTTHDTTARERNVGRVATKAKASMAARSSRRNKPNSLGVGLPDGAIKGMQSSMASYVQKAAVMAVLHTELIEEFKTEEDVSHGIIPATPDSQDELIIGETRPGTLDEDGDLPIQLGQWLVSFHGREVAVATNGQCAFLATLASKINHAGPKMMNSEEEVKDATDLKWSVYTLMMANLRRDVELHLVDPKQECARLHPEQPQYTSVQGATAALYAHYDAARKRSAGTHVQASFWAGPHELRAIAQWMREPVIVFDVVENNDAHVQRYFYGQHRLADGTDHESGYAEAITDRQATEYLRNCWKLHVLPTFLVLKHHERHFYGVGHGELFLKWRAEGDPMNKDEIAANFEWKAHINDMTDYERTVDLSTINQLADRDDVNALMLKRCEMRVRLDLVHARMGLPTLLMTEMETDWDAILAVEEQQLHEEYGLDSYAASSQPEQDGTRDEQAVPLRYARAATGDTMRTSCFRILRDGSDAPMDEVDRPLADLMTAANAEAFRKWSQLFRKKFDVPTTKRRAKPADIRVWLLTRMTALRHYFAFLPYPEHEAKSWTLAELEVWLEHFKD</sequence>